<dbReference type="InterPro" id="IPR000620">
    <property type="entry name" value="EamA_dom"/>
</dbReference>
<proteinExistence type="predicted"/>
<feature type="transmembrane region" description="Helical" evidence="1">
    <location>
        <begin position="46"/>
        <end position="64"/>
    </location>
</feature>
<feature type="transmembrane region" description="Helical" evidence="1">
    <location>
        <begin position="130"/>
        <end position="147"/>
    </location>
</feature>
<evidence type="ECO:0000313" key="3">
    <source>
        <dbReference type="EMBL" id="GEP53492.1"/>
    </source>
</evidence>
<keyword evidence="1" id="KW-1133">Transmembrane helix</keyword>
<evidence type="ECO:0000259" key="2">
    <source>
        <dbReference type="Pfam" id="PF00892"/>
    </source>
</evidence>
<feature type="transmembrane region" description="Helical" evidence="1">
    <location>
        <begin position="76"/>
        <end position="96"/>
    </location>
</feature>
<dbReference type="InterPro" id="IPR037185">
    <property type="entry name" value="EmrE-like"/>
</dbReference>
<dbReference type="SUPFAM" id="SSF103481">
    <property type="entry name" value="Multidrug resistance efflux transporter EmrE"/>
    <property type="match status" value="2"/>
</dbReference>
<feature type="transmembrane region" description="Helical" evidence="1">
    <location>
        <begin position="153"/>
        <end position="175"/>
    </location>
</feature>
<dbReference type="PANTHER" id="PTHR22911">
    <property type="entry name" value="ACYL-MALONYL CONDENSING ENZYME-RELATED"/>
    <property type="match status" value="1"/>
</dbReference>
<feature type="transmembrane region" description="Helical" evidence="1">
    <location>
        <begin position="213"/>
        <end position="233"/>
    </location>
</feature>
<sequence length="294" mass="31746">MADAKAPARVSRPMLGMLYMCAACALFPVMNGIVKLLAVSYEPTQIVWFRIVVHLGLVALVFTPRMGLDLFRTHRIGLQFLSSVMMLLSTLFFFSAVKSVGVAEAIAVSFVAPLAVVLLAWPVLGERITAMRLVAVVLGFAGVLVVIRPGSSVFQWASVLLLGSALCYAGYQVIIRRLAGIDHPATSIFYSVLLGAIVMSAAMPFVWMWPKSLVDWLLLLSLGALGGFGHYCVARALTYASANLIAPLNYTQMIGSVIVGYLMFAEVPDLYTWLGTVLIIGAGLLVTLQTRRAS</sequence>
<reference evidence="3 4" key="1">
    <citation type="submission" date="2019-07" db="EMBL/GenBank/DDBJ databases">
        <title>Whole genome shotgun sequence of Reyranella soli NBRC 108950.</title>
        <authorList>
            <person name="Hosoyama A."/>
            <person name="Uohara A."/>
            <person name="Ohji S."/>
            <person name="Ichikawa N."/>
        </authorList>
    </citation>
    <scope>NUCLEOTIDE SEQUENCE [LARGE SCALE GENOMIC DNA]</scope>
    <source>
        <strain evidence="3 4">NBRC 108950</strain>
    </source>
</reference>
<accession>A0A512N3E7</accession>
<gene>
    <name evidence="3" type="ORF">RSO01_06580</name>
</gene>
<keyword evidence="1" id="KW-0472">Membrane</keyword>
<feature type="transmembrane region" description="Helical" evidence="1">
    <location>
        <begin position="102"/>
        <end position="123"/>
    </location>
</feature>
<dbReference type="GO" id="GO:0016020">
    <property type="term" value="C:membrane"/>
    <property type="evidence" value="ECO:0007669"/>
    <property type="project" value="InterPro"/>
</dbReference>
<keyword evidence="4" id="KW-1185">Reference proteome</keyword>
<protein>
    <recommendedName>
        <fullName evidence="2">EamA domain-containing protein</fullName>
    </recommendedName>
</protein>
<dbReference type="Pfam" id="PF00892">
    <property type="entry name" value="EamA"/>
    <property type="match status" value="2"/>
</dbReference>
<feature type="transmembrane region" description="Helical" evidence="1">
    <location>
        <begin position="245"/>
        <end position="264"/>
    </location>
</feature>
<feature type="transmembrane region" description="Helical" evidence="1">
    <location>
        <begin position="187"/>
        <end position="207"/>
    </location>
</feature>
<dbReference type="RefSeq" id="WP_147146182.1">
    <property type="nucleotide sequence ID" value="NZ_BKAJ01000011.1"/>
</dbReference>
<feature type="transmembrane region" description="Helical" evidence="1">
    <location>
        <begin position="15"/>
        <end position="34"/>
    </location>
</feature>
<evidence type="ECO:0000256" key="1">
    <source>
        <dbReference type="SAM" id="Phobius"/>
    </source>
</evidence>
<comment type="caution">
    <text evidence="3">The sequence shown here is derived from an EMBL/GenBank/DDBJ whole genome shotgun (WGS) entry which is preliminary data.</text>
</comment>
<dbReference type="OrthoDB" id="9812899at2"/>
<feature type="domain" description="EamA" evidence="2">
    <location>
        <begin position="156"/>
        <end position="287"/>
    </location>
</feature>
<dbReference type="Proteomes" id="UP000321058">
    <property type="component" value="Unassembled WGS sequence"/>
</dbReference>
<dbReference type="AlphaFoldDB" id="A0A512N3E7"/>
<feature type="domain" description="EamA" evidence="2">
    <location>
        <begin position="15"/>
        <end position="147"/>
    </location>
</feature>
<feature type="transmembrane region" description="Helical" evidence="1">
    <location>
        <begin position="270"/>
        <end position="288"/>
    </location>
</feature>
<evidence type="ECO:0000313" key="4">
    <source>
        <dbReference type="Proteomes" id="UP000321058"/>
    </source>
</evidence>
<keyword evidence="1" id="KW-0812">Transmembrane</keyword>
<dbReference type="EMBL" id="BKAJ01000011">
    <property type="protein sequence ID" value="GEP53492.1"/>
    <property type="molecule type" value="Genomic_DNA"/>
</dbReference>
<name>A0A512N3E7_9HYPH</name>
<organism evidence="3 4">
    <name type="scientific">Reyranella soli</name>
    <dbReference type="NCBI Taxonomy" id="1230389"/>
    <lineage>
        <taxon>Bacteria</taxon>
        <taxon>Pseudomonadati</taxon>
        <taxon>Pseudomonadota</taxon>
        <taxon>Alphaproteobacteria</taxon>
        <taxon>Hyphomicrobiales</taxon>
        <taxon>Reyranellaceae</taxon>
        <taxon>Reyranella</taxon>
    </lineage>
</organism>
<dbReference type="Gene3D" id="1.10.3730.20">
    <property type="match status" value="1"/>
</dbReference>
<dbReference type="PANTHER" id="PTHR22911:SF103">
    <property type="entry name" value="BLR2811 PROTEIN"/>
    <property type="match status" value="1"/>
</dbReference>